<name>A0A271VQN0_VIBMT</name>
<accession>A0A271VQN0</accession>
<dbReference type="InterPro" id="IPR006696">
    <property type="entry name" value="DUF423"/>
</dbReference>
<evidence type="ECO:0000256" key="3">
    <source>
        <dbReference type="ARBA" id="ARBA00022692"/>
    </source>
</evidence>
<gene>
    <name evidence="7" type="ORF">CGU03_11695</name>
</gene>
<dbReference type="PANTHER" id="PTHR43461:SF1">
    <property type="entry name" value="TRANSMEMBRANE PROTEIN 256"/>
    <property type="match status" value="1"/>
</dbReference>
<dbReference type="Proteomes" id="UP000216173">
    <property type="component" value="Unassembled WGS sequence"/>
</dbReference>
<dbReference type="AlphaFoldDB" id="A0A271VQN0"/>
<dbReference type="PANTHER" id="PTHR43461">
    <property type="entry name" value="TRANSMEMBRANE PROTEIN 256"/>
    <property type="match status" value="1"/>
</dbReference>
<dbReference type="RefSeq" id="WP_055043918.1">
    <property type="nucleotide sequence ID" value="NZ_LBGR01000006.1"/>
</dbReference>
<organism evidence="7 8">
    <name type="scientific">Vibrio metoecus</name>
    <dbReference type="NCBI Taxonomy" id="1481663"/>
    <lineage>
        <taxon>Bacteria</taxon>
        <taxon>Pseudomonadati</taxon>
        <taxon>Pseudomonadota</taxon>
        <taxon>Gammaproteobacteria</taxon>
        <taxon>Vibrionales</taxon>
        <taxon>Vibrionaceae</taxon>
        <taxon>Vibrio</taxon>
    </lineage>
</organism>
<evidence type="ECO:0000313" key="7">
    <source>
        <dbReference type="EMBL" id="PAR20468.1"/>
    </source>
</evidence>
<evidence type="ECO:0000256" key="2">
    <source>
        <dbReference type="ARBA" id="ARBA00009694"/>
    </source>
</evidence>
<keyword evidence="3 6" id="KW-0812">Transmembrane</keyword>
<evidence type="ECO:0000256" key="6">
    <source>
        <dbReference type="SAM" id="Phobius"/>
    </source>
</evidence>
<protein>
    <submittedName>
        <fullName evidence="7">DUF423 domain-containing protein</fullName>
    </submittedName>
</protein>
<dbReference type="Pfam" id="PF04241">
    <property type="entry name" value="DUF423"/>
    <property type="match status" value="1"/>
</dbReference>
<dbReference type="EMBL" id="NMSH01000017">
    <property type="protein sequence ID" value="PAR20468.1"/>
    <property type="molecule type" value="Genomic_DNA"/>
</dbReference>
<feature type="transmembrane region" description="Helical" evidence="6">
    <location>
        <begin position="77"/>
        <end position="95"/>
    </location>
</feature>
<dbReference type="GO" id="GO:0005886">
    <property type="term" value="C:plasma membrane"/>
    <property type="evidence" value="ECO:0007669"/>
    <property type="project" value="TreeGrafter"/>
</dbReference>
<proteinExistence type="inferred from homology"/>
<comment type="similarity">
    <text evidence="2">Belongs to the UPF0382 family.</text>
</comment>
<sequence length="132" mass="14102">MNSKYLLTIGGVLSGIAVGLGAFAAHGLKKILSPYLLGVFETGVQYQFIHALALLVCGVLLLLPIQPAAQKGFRRAGLFFLVGILCFSGSLYALALTGVKWFGPITPFGGLMFMLGWGWFSYAALKSQSKAR</sequence>
<feature type="transmembrane region" description="Helical" evidence="6">
    <location>
        <begin position="101"/>
        <end position="125"/>
    </location>
</feature>
<keyword evidence="5 6" id="KW-0472">Membrane</keyword>
<reference evidence="8" key="1">
    <citation type="submission" date="2017-07" db="EMBL/GenBank/DDBJ databases">
        <authorList>
            <person name="Boucher Y."/>
            <person name="Orata F.D."/>
        </authorList>
    </citation>
    <scope>NUCLEOTIDE SEQUENCE [LARGE SCALE GENOMIC DNA]</scope>
    <source>
        <strain evidence="8">OYP9E10</strain>
    </source>
</reference>
<feature type="transmembrane region" description="Helical" evidence="6">
    <location>
        <begin position="48"/>
        <end position="65"/>
    </location>
</feature>
<keyword evidence="4 6" id="KW-1133">Transmembrane helix</keyword>
<comment type="subcellular location">
    <subcellularLocation>
        <location evidence="1">Membrane</location>
        <topology evidence="1">Multi-pass membrane protein</topology>
    </subcellularLocation>
</comment>
<evidence type="ECO:0000313" key="8">
    <source>
        <dbReference type="Proteomes" id="UP000216173"/>
    </source>
</evidence>
<evidence type="ECO:0000256" key="1">
    <source>
        <dbReference type="ARBA" id="ARBA00004141"/>
    </source>
</evidence>
<evidence type="ECO:0000256" key="4">
    <source>
        <dbReference type="ARBA" id="ARBA00022989"/>
    </source>
</evidence>
<comment type="caution">
    <text evidence="7">The sequence shown here is derived from an EMBL/GenBank/DDBJ whole genome shotgun (WGS) entry which is preliminary data.</text>
</comment>
<evidence type="ECO:0000256" key="5">
    <source>
        <dbReference type="ARBA" id="ARBA00023136"/>
    </source>
</evidence>